<dbReference type="SMART" id="SM00347">
    <property type="entry name" value="HTH_MARR"/>
    <property type="match status" value="1"/>
</dbReference>
<organism evidence="2 3">
    <name type="scientific">Latilactobacillus sakei</name>
    <name type="common">Lactobacillus sakei</name>
    <dbReference type="NCBI Taxonomy" id="1599"/>
    <lineage>
        <taxon>Bacteria</taxon>
        <taxon>Bacillati</taxon>
        <taxon>Bacillota</taxon>
        <taxon>Bacilli</taxon>
        <taxon>Lactobacillales</taxon>
        <taxon>Lactobacillaceae</taxon>
        <taxon>Latilactobacillus</taxon>
    </lineage>
</organism>
<dbReference type="PANTHER" id="PTHR33164:SF102">
    <property type="entry name" value="TRANSCRIPTIONAL REGULATORY PROTEIN"/>
    <property type="match status" value="1"/>
</dbReference>
<dbReference type="Proteomes" id="UP001179858">
    <property type="component" value="Chromosome"/>
</dbReference>
<reference evidence="2" key="1">
    <citation type="submission" date="2023-04" db="EMBL/GenBank/DDBJ databases">
        <title>Novel strain of Lactilactobacillus sakei and use thereof.</title>
        <authorList>
            <person name="Kim S.Y."/>
        </authorList>
    </citation>
    <scope>NUCLEOTIDE SEQUENCE</scope>
    <source>
        <strain evidence="2">HUP1</strain>
    </source>
</reference>
<dbReference type="PANTHER" id="PTHR33164">
    <property type="entry name" value="TRANSCRIPTIONAL REGULATOR, MARR FAMILY"/>
    <property type="match status" value="1"/>
</dbReference>
<dbReference type="PROSITE" id="PS50995">
    <property type="entry name" value="HTH_MARR_2"/>
    <property type="match status" value="1"/>
</dbReference>
<accession>A0AAF0K4L3</accession>
<proteinExistence type="predicted"/>
<dbReference type="InterPro" id="IPR039422">
    <property type="entry name" value="MarR/SlyA-like"/>
</dbReference>
<dbReference type="Pfam" id="PF01047">
    <property type="entry name" value="MarR"/>
    <property type="match status" value="1"/>
</dbReference>
<dbReference type="RefSeq" id="WP_280103179.1">
    <property type="nucleotide sequence ID" value="NZ_CP122959.1"/>
</dbReference>
<name>A0AAF0K4L3_LATSK</name>
<sequence length="136" mass="15664">MQFFSKLFELKKEIDQFYKAELDRFEITDTQFFLLNYIDSVELASPTKLSGIFNISTPAISRLSRELENKRLVERFRATGTQADYRLVFIRLTPAGRDKLATVNQALEELINTTEEDAMVHKLDASRALINTIQLG</sequence>
<dbReference type="InterPro" id="IPR036388">
    <property type="entry name" value="WH-like_DNA-bd_sf"/>
</dbReference>
<protein>
    <submittedName>
        <fullName evidence="2">MarR family transcriptional regulator</fullName>
    </submittedName>
</protein>
<evidence type="ECO:0000259" key="1">
    <source>
        <dbReference type="PROSITE" id="PS50995"/>
    </source>
</evidence>
<evidence type="ECO:0000313" key="2">
    <source>
        <dbReference type="EMBL" id="WGI19742.1"/>
    </source>
</evidence>
<feature type="domain" description="HTH marR-type" evidence="1">
    <location>
        <begin position="1"/>
        <end position="135"/>
    </location>
</feature>
<dbReference type="GO" id="GO:0006950">
    <property type="term" value="P:response to stress"/>
    <property type="evidence" value="ECO:0007669"/>
    <property type="project" value="TreeGrafter"/>
</dbReference>
<evidence type="ECO:0000313" key="3">
    <source>
        <dbReference type="Proteomes" id="UP001179858"/>
    </source>
</evidence>
<dbReference type="Gene3D" id="1.10.10.10">
    <property type="entry name" value="Winged helix-like DNA-binding domain superfamily/Winged helix DNA-binding domain"/>
    <property type="match status" value="1"/>
</dbReference>
<dbReference type="InterPro" id="IPR036390">
    <property type="entry name" value="WH_DNA-bd_sf"/>
</dbReference>
<dbReference type="GO" id="GO:0003700">
    <property type="term" value="F:DNA-binding transcription factor activity"/>
    <property type="evidence" value="ECO:0007669"/>
    <property type="project" value="InterPro"/>
</dbReference>
<dbReference type="InterPro" id="IPR000835">
    <property type="entry name" value="HTH_MarR-typ"/>
</dbReference>
<dbReference type="EMBL" id="CP122959">
    <property type="protein sequence ID" value="WGI19742.1"/>
    <property type="molecule type" value="Genomic_DNA"/>
</dbReference>
<dbReference type="SUPFAM" id="SSF46785">
    <property type="entry name" value="Winged helix' DNA-binding domain"/>
    <property type="match status" value="1"/>
</dbReference>
<dbReference type="AlphaFoldDB" id="A0AAF0K4L3"/>
<gene>
    <name evidence="2" type="ORF">QBD03_03260</name>
</gene>